<dbReference type="AlphaFoldDB" id="H6BUX0"/>
<dbReference type="EMBL" id="JH226132">
    <property type="protein sequence ID" value="EHY54940.1"/>
    <property type="molecule type" value="Genomic_DNA"/>
</dbReference>
<keyword evidence="2" id="KW-1185">Reference proteome</keyword>
<dbReference type="InParanoid" id="H6BUX0"/>
<dbReference type="VEuPathDB" id="FungiDB:HMPREF1120_03099"/>
<protein>
    <submittedName>
        <fullName evidence="1">Uncharacterized protein</fullName>
    </submittedName>
</protein>
<accession>H6BUX0</accession>
<dbReference type="HOGENOM" id="CLU_2346690_0_0_1"/>
<gene>
    <name evidence="1" type="ORF">HMPREF1120_03099</name>
</gene>
<reference evidence="1" key="1">
    <citation type="submission" date="2011-07" db="EMBL/GenBank/DDBJ databases">
        <title>The Genome Sequence of Exophiala (Wangiella) dermatitidis NIH/UT8656.</title>
        <authorList>
            <consortium name="The Broad Institute Genome Sequencing Platform"/>
            <person name="Cuomo C."/>
            <person name="Wang Z."/>
            <person name="Hunicke-Smith S."/>
            <person name="Szanislo P.J."/>
            <person name="Earl A."/>
            <person name="Young S.K."/>
            <person name="Zeng Q."/>
            <person name="Gargeya S."/>
            <person name="Fitzgerald M."/>
            <person name="Haas B."/>
            <person name="Abouelleil A."/>
            <person name="Alvarado L."/>
            <person name="Arachchi H.M."/>
            <person name="Berlin A."/>
            <person name="Brown A."/>
            <person name="Chapman S.B."/>
            <person name="Chen Z."/>
            <person name="Dunbar C."/>
            <person name="Freedman E."/>
            <person name="Gearin G."/>
            <person name="Gellesch M."/>
            <person name="Goldberg J."/>
            <person name="Griggs A."/>
            <person name="Gujja S."/>
            <person name="Heiman D."/>
            <person name="Howarth C."/>
            <person name="Larson L."/>
            <person name="Lui A."/>
            <person name="MacDonald P.J.P."/>
            <person name="Montmayeur A."/>
            <person name="Murphy C."/>
            <person name="Neiman D."/>
            <person name="Pearson M."/>
            <person name="Priest M."/>
            <person name="Roberts A."/>
            <person name="Saif S."/>
            <person name="Shea T."/>
            <person name="Shenoy N."/>
            <person name="Sisk P."/>
            <person name="Stolte C."/>
            <person name="Sykes S."/>
            <person name="Wortman J."/>
            <person name="Nusbaum C."/>
            <person name="Birren B."/>
        </authorList>
    </citation>
    <scope>NUCLEOTIDE SEQUENCE</scope>
    <source>
        <strain evidence="1">NIH/UT8656</strain>
    </source>
</reference>
<sequence>MLDPTKSPPIEILINLPDFKPPSCSAATVYRLTLPGNISQLLETLSSISRNSMLDLAWAAIRPTGQGKGRDSNGVLDLAHCCGLLPDTHMLRLSALD</sequence>
<dbReference type="GeneID" id="20307738"/>
<evidence type="ECO:0000313" key="2">
    <source>
        <dbReference type="Proteomes" id="UP000007304"/>
    </source>
</evidence>
<organism evidence="1 2">
    <name type="scientific">Exophiala dermatitidis (strain ATCC 34100 / CBS 525.76 / NIH/UT8656)</name>
    <name type="common">Black yeast</name>
    <name type="synonym">Wangiella dermatitidis</name>
    <dbReference type="NCBI Taxonomy" id="858893"/>
    <lineage>
        <taxon>Eukaryota</taxon>
        <taxon>Fungi</taxon>
        <taxon>Dikarya</taxon>
        <taxon>Ascomycota</taxon>
        <taxon>Pezizomycotina</taxon>
        <taxon>Eurotiomycetes</taxon>
        <taxon>Chaetothyriomycetidae</taxon>
        <taxon>Chaetothyriales</taxon>
        <taxon>Herpotrichiellaceae</taxon>
        <taxon>Exophiala</taxon>
    </lineage>
</organism>
<dbReference type="RefSeq" id="XP_009155401.1">
    <property type="nucleotide sequence ID" value="XM_009157153.1"/>
</dbReference>
<proteinExistence type="predicted"/>
<dbReference type="Proteomes" id="UP000007304">
    <property type="component" value="Unassembled WGS sequence"/>
</dbReference>
<evidence type="ECO:0000313" key="1">
    <source>
        <dbReference type="EMBL" id="EHY54940.1"/>
    </source>
</evidence>
<name>H6BUX0_EXODN</name>